<dbReference type="Proteomes" id="UP001562425">
    <property type="component" value="Unassembled WGS sequence"/>
</dbReference>
<sequence length="373" mass="42722">MKFQRSLLSLHRHSNDEVARANTQPPRGGATRLCLFADYEPLVFLKRPFSLTGHLAFNETRVPKRCPDSPRITFNVSYHLPKYVHDFYNILDTGDANCPKEILRLTPPPFSGNCSAETFAPLTTVSGLDASFKFEKLPSWSVNLLHRLDHLVSAVVPRRVQTLNITDHLDVHIKTTRWNSDTDITINGGTIWIPTRYNYNEKLHHPKKNSIDYGFTSKYVQLVNNKLTTFHDRIIQLTPELRQDFRANDTFLLAADCSDSPKLAVFMLDNAKGIQIYTGGNYVVYEIANQQETDPILNINDEQLINLRNVVYQYPPDEEIYDFRVYLDDEDVLILENQLNGAVVQYDRKSIASILLPTVHKGRMCGLCSTRIH</sequence>
<organism evidence="2 3">
    <name type="scientific">Culex pipiens pipiens</name>
    <name type="common">Northern house mosquito</name>
    <dbReference type="NCBI Taxonomy" id="38569"/>
    <lineage>
        <taxon>Eukaryota</taxon>
        <taxon>Metazoa</taxon>
        <taxon>Ecdysozoa</taxon>
        <taxon>Arthropoda</taxon>
        <taxon>Hexapoda</taxon>
        <taxon>Insecta</taxon>
        <taxon>Pterygota</taxon>
        <taxon>Neoptera</taxon>
        <taxon>Endopterygota</taxon>
        <taxon>Diptera</taxon>
        <taxon>Nematocera</taxon>
        <taxon>Culicoidea</taxon>
        <taxon>Culicidae</taxon>
        <taxon>Culicinae</taxon>
        <taxon>Culicini</taxon>
        <taxon>Culex</taxon>
        <taxon>Culex</taxon>
    </lineage>
</organism>
<reference evidence="2 3" key="1">
    <citation type="submission" date="2024-05" db="EMBL/GenBank/DDBJ databases">
        <title>Culex pipiens pipiens assembly and annotation.</title>
        <authorList>
            <person name="Alout H."/>
            <person name="Durand T."/>
        </authorList>
    </citation>
    <scope>NUCLEOTIDE SEQUENCE [LARGE SCALE GENOMIC DNA]</scope>
    <source>
        <strain evidence="2">HA-2024</strain>
        <tissue evidence="2">Whole body</tissue>
    </source>
</reference>
<comment type="caution">
    <text evidence="2">The sequence shown here is derived from an EMBL/GenBank/DDBJ whole genome shotgun (WGS) entry which is preliminary data.</text>
</comment>
<dbReference type="InterPro" id="IPR001846">
    <property type="entry name" value="VWF_type-D"/>
</dbReference>
<accession>A0ABD1DQY1</accession>
<name>A0ABD1DQY1_CULPP</name>
<gene>
    <name evidence="2" type="ORF">pipiens_001882</name>
</gene>
<keyword evidence="3" id="KW-1185">Reference proteome</keyword>
<proteinExistence type="predicted"/>
<evidence type="ECO:0000313" key="3">
    <source>
        <dbReference type="Proteomes" id="UP001562425"/>
    </source>
</evidence>
<evidence type="ECO:0000259" key="1">
    <source>
        <dbReference type="PROSITE" id="PS51233"/>
    </source>
</evidence>
<dbReference type="AlphaFoldDB" id="A0ABD1DQY1"/>
<protein>
    <recommendedName>
        <fullName evidence="1">VWFD domain-containing protein</fullName>
    </recommendedName>
</protein>
<evidence type="ECO:0000313" key="2">
    <source>
        <dbReference type="EMBL" id="KAL1402160.1"/>
    </source>
</evidence>
<dbReference type="EMBL" id="JBEHCU010003453">
    <property type="protein sequence ID" value="KAL1402160.1"/>
    <property type="molecule type" value="Genomic_DNA"/>
</dbReference>
<feature type="domain" description="VWFD" evidence="1">
    <location>
        <begin position="225"/>
        <end position="373"/>
    </location>
</feature>
<dbReference type="PROSITE" id="PS51233">
    <property type="entry name" value="VWFD"/>
    <property type="match status" value="1"/>
</dbReference>